<dbReference type="PANTHER" id="PTHR34386:SF1">
    <property type="entry name" value="GLUTAREDOXIN-LIKE PROTEIN NRDH"/>
    <property type="match status" value="1"/>
</dbReference>
<dbReference type="Pfam" id="PF04784">
    <property type="entry name" value="DUF547"/>
    <property type="match status" value="1"/>
</dbReference>
<keyword evidence="4" id="KW-1185">Reference proteome</keyword>
<keyword evidence="1" id="KW-0732">Signal</keyword>
<organism evidence="3 4">
    <name type="scientific">Constantimarinum furrinae</name>
    <dbReference type="NCBI Taxonomy" id="2562285"/>
    <lineage>
        <taxon>Bacteria</taxon>
        <taxon>Pseudomonadati</taxon>
        <taxon>Bacteroidota</taxon>
        <taxon>Flavobacteriia</taxon>
        <taxon>Flavobacteriales</taxon>
        <taxon>Flavobacteriaceae</taxon>
        <taxon>Altibacter/Constantimarinum group</taxon>
        <taxon>Constantimarinum</taxon>
    </lineage>
</organism>
<dbReference type="PANTHER" id="PTHR34386">
    <property type="entry name" value="GLUTAREDOXIN"/>
    <property type="match status" value="1"/>
</dbReference>
<protein>
    <recommendedName>
        <fullName evidence="2">DUF547 domain-containing protein</fullName>
    </recommendedName>
</protein>
<dbReference type="AlphaFoldDB" id="A0A7G8PS11"/>
<accession>A0A7G8PS11</accession>
<sequence>MKNTVLLFLAMMVCFSSEVVSQTLSGFFDEADALFGRYVSNGKVDYDALKQDPQPLESLLKTAAMISVSEADKSAYQAFWINAYNLAVIKGVIDNYPLNSPLDVDGFFDRTTYKLGGKILTLNDIENKMLRAKFNDARVHFVLVCGAKGCPPLISTAYTPASVETKLQEQTIKALNDPQFIRVSEGNVSLSEIFKWYKDDFVKKGRTEIDFLNKFRKEKILKGSSVSYYTYNWSLNKK</sequence>
<feature type="chain" id="PRO_5028997503" description="DUF547 domain-containing protein" evidence="1">
    <location>
        <begin position="22"/>
        <end position="238"/>
    </location>
</feature>
<feature type="domain" description="DUF547" evidence="2">
    <location>
        <begin position="70"/>
        <end position="171"/>
    </location>
</feature>
<dbReference type="Proteomes" id="UP000515514">
    <property type="component" value="Chromosome"/>
</dbReference>
<proteinExistence type="predicted"/>
<evidence type="ECO:0000259" key="2">
    <source>
        <dbReference type="Pfam" id="PF04784"/>
    </source>
</evidence>
<dbReference type="EMBL" id="CP052909">
    <property type="protein sequence ID" value="QNJ97127.1"/>
    <property type="molecule type" value="Genomic_DNA"/>
</dbReference>
<dbReference type="GO" id="GO:0009055">
    <property type="term" value="F:electron transfer activity"/>
    <property type="evidence" value="ECO:0007669"/>
    <property type="project" value="TreeGrafter"/>
</dbReference>
<evidence type="ECO:0000313" key="3">
    <source>
        <dbReference type="EMBL" id="QNJ97127.1"/>
    </source>
</evidence>
<dbReference type="InterPro" id="IPR051548">
    <property type="entry name" value="Grx-like_ET"/>
</dbReference>
<dbReference type="InterPro" id="IPR006869">
    <property type="entry name" value="DUF547"/>
</dbReference>
<reference evidence="3 4" key="1">
    <citation type="submission" date="2020-04" db="EMBL/GenBank/DDBJ databases">
        <title>Genome sequence of Altibacter aquimarinus strain ALE3EI.</title>
        <authorList>
            <person name="Oh H.-M."/>
            <person name="Jang D."/>
        </authorList>
    </citation>
    <scope>NUCLEOTIDE SEQUENCE [LARGE SCALE GENOMIC DNA]</scope>
    <source>
        <strain evidence="3 4">ALE3EI</strain>
    </source>
</reference>
<feature type="signal peptide" evidence="1">
    <location>
        <begin position="1"/>
        <end position="21"/>
    </location>
</feature>
<dbReference type="GO" id="GO:0045454">
    <property type="term" value="P:cell redox homeostasis"/>
    <property type="evidence" value="ECO:0007669"/>
    <property type="project" value="TreeGrafter"/>
</dbReference>
<dbReference type="RefSeq" id="WP_186990613.1">
    <property type="nucleotide sequence ID" value="NZ_CP052909.1"/>
</dbReference>
<name>A0A7G8PS11_9FLAO</name>
<evidence type="ECO:0000313" key="4">
    <source>
        <dbReference type="Proteomes" id="UP000515514"/>
    </source>
</evidence>
<gene>
    <name evidence="3" type="ORF">ALE3EI_0547</name>
</gene>
<dbReference type="KEGG" id="alti:ALE3EI_0547"/>
<evidence type="ECO:0000256" key="1">
    <source>
        <dbReference type="SAM" id="SignalP"/>
    </source>
</evidence>